<dbReference type="VEuPathDB" id="FungiDB:BLGHR1_11157"/>
<keyword evidence="5" id="KW-0808">Transferase</keyword>
<dbReference type="EC" id="2.4.2.1" evidence="3"/>
<evidence type="ECO:0000313" key="9">
    <source>
        <dbReference type="Proteomes" id="UP000275772"/>
    </source>
</evidence>
<comment type="similarity">
    <text evidence="2">Belongs to the PNP/MTAP phosphorylase family.</text>
</comment>
<keyword evidence="4" id="KW-0328">Glycosyltransferase</keyword>
<dbReference type="Proteomes" id="UP000275772">
    <property type="component" value="Unassembled WGS sequence"/>
</dbReference>
<evidence type="ECO:0000256" key="2">
    <source>
        <dbReference type="ARBA" id="ARBA00006751"/>
    </source>
</evidence>
<name>A0A383UM30_BLUHO</name>
<dbReference type="AlphaFoldDB" id="A0A383UM30"/>
<organism evidence="8 9">
    <name type="scientific">Blumeria hordei</name>
    <name type="common">Barley powdery mildew</name>
    <name type="synonym">Blumeria graminis f. sp. hordei</name>
    <dbReference type="NCBI Taxonomy" id="2867405"/>
    <lineage>
        <taxon>Eukaryota</taxon>
        <taxon>Fungi</taxon>
        <taxon>Dikarya</taxon>
        <taxon>Ascomycota</taxon>
        <taxon>Pezizomycotina</taxon>
        <taxon>Leotiomycetes</taxon>
        <taxon>Erysiphales</taxon>
        <taxon>Erysiphaceae</taxon>
        <taxon>Blumeria</taxon>
    </lineage>
</organism>
<accession>A0A383UM30</accession>
<evidence type="ECO:0000256" key="5">
    <source>
        <dbReference type="ARBA" id="ARBA00022679"/>
    </source>
</evidence>
<evidence type="ECO:0000256" key="6">
    <source>
        <dbReference type="ARBA" id="ARBA00031036"/>
    </source>
</evidence>
<evidence type="ECO:0000313" key="8">
    <source>
        <dbReference type="EMBL" id="SZF00420.1"/>
    </source>
</evidence>
<dbReference type="InterPro" id="IPR000845">
    <property type="entry name" value="Nucleoside_phosphorylase_d"/>
</dbReference>
<comment type="pathway">
    <text evidence="1">Purine metabolism; purine nucleoside salvage.</text>
</comment>
<proteinExistence type="inferred from homology"/>
<dbReference type="PANTHER" id="PTHR11904:SF9">
    <property type="entry name" value="PURINE NUCLEOSIDE PHOSPHORYLASE-RELATED"/>
    <property type="match status" value="1"/>
</dbReference>
<dbReference type="SUPFAM" id="SSF53167">
    <property type="entry name" value="Purine and uridine phosphorylases"/>
    <property type="match status" value="1"/>
</dbReference>
<dbReference type="GO" id="GO:0004731">
    <property type="term" value="F:purine-nucleoside phosphorylase activity"/>
    <property type="evidence" value="ECO:0007669"/>
    <property type="project" value="UniProtKB-EC"/>
</dbReference>
<reference evidence="8 9" key="1">
    <citation type="submission" date="2017-11" db="EMBL/GenBank/DDBJ databases">
        <authorList>
            <person name="Kracher B."/>
        </authorList>
    </citation>
    <scope>NUCLEOTIDE SEQUENCE [LARGE SCALE GENOMIC DNA]</scope>
    <source>
        <strain evidence="8 9">RACE1</strain>
    </source>
</reference>
<protein>
    <recommendedName>
        <fullName evidence="3">purine-nucleoside phosphorylase</fullName>
        <ecNumber evidence="3">2.4.2.1</ecNumber>
    </recommendedName>
    <alternativeName>
        <fullName evidence="6">Inosine-guanosine phosphorylase</fullName>
    </alternativeName>
</protein>
<dbReference type="NCBIfam" id="NF006054">
    <property type="entry name" value="PRK08202.1"/>
    <property type="match status" value="1"/>
</dbReference>
<evidence type="ECO:0000256" key="4">
    <source>
        <dbReference type="ARBA" id="ARBA00022676"/>
    </source>
</evidence>
<gene>
    <name evidence="8" type="ORF">BLGHR1_11157</name>
</gene>
<dbReference type="CDD" id="cd09009">
    <property type="entry name" value="PNP-EcPNPII_like"/>
    <property type="match status" value="1"/>
</dbReference>
<dbReference type="GO" id="GO:0005737">
    <property type="term" value="C:cytoplasm"/>
    <property type="evidence" value="ECO:0007669"/>
    <property type="project" value="TreeGrafter"/>
</dbReference>
<dbReference type="GO" id="GO:0009116">
    <property type="term" value="P:nucleoside metabolic process"/>
    <property type="evidence" value="ECO:0007669"/>
    <property type="project" value="InterPro"/>
</dbReference>
<feature type="domain" description="Nucleoside phosphorylase" evidence="7">
    <location>
        <begin position="70"/>
        <end position="340"/>
    </location>
</feature>
<dbReference type="PANTHER" id="PTHR11904">
    <property type="entry name" value="METHYLTHIOADENOSINE/PURINE NUCLEOSIDE PHOSPHORYLASE"/>
    <property type="match status" value="1"/>
</dbReference>
<dbReference type="UniPathway" id="UPA00606"/>
<dbReference type="InterPro" id="IPR035994">
    <property type="entry name" value="Nucleoside_phosphorylase_sf"/>
</dbReference>
<dbReference type="Pfam" id="PF01048">
    <property type="entry name" value="PNP_UDP_1"/>
    <property type="match status" value="1"/>
</dbReference>
<evidence type="ECO:0000256" key="3">
    <source>
        <dbReference type="ARBA" id="ARBA00011886"/>
    </source>
</evidence>
<dbReference type="Gene3D" id="3.40.50.1580">
    <property type="entry name" value="Nucleoside phosphorylase domain"/>
    <property type="match status" value="1"/>
</dbReference>
<dbReference type="EMBL" id="UNSH01000011">
    <property type="protein sequence ID" value="SZF00420.1"/>
    <property type="molecule type" value="Genomic_DNA"/>
</dbReference>
<dbReference type="NCBIfam" id="TIGR01697">
    <property type="entry name" value="PNPH-PUNA-XAPA"/>
    <property type="match status" value="1"/>
</dbReference>
<dbReference type="InterPro" id="IPR011268">
    <property type="entry name" value="Purine_phosphorylase"/>
</dbReference>
<sequence length="355" mass="37654">MNNYANPALDQIISTTTFLKERLPSPLKPILGIIGGSGLSALETLITSASSSPASTPVTGQAPGARIEIGFKEIPGFPVSTVTGHAGKLIFGWIVLRNKSIPTVLMSGRAHFYEGYDLKVATFPIRVLGAMGVKSLIITNAAGALNPSYNVGDIMVMNDHVSIPSLSGVGNPLRGPLDAPETAGPGIGGPRFLALSDAYDLDLRAATWKAWQVVLSMVHEETDRRCDTSSNKANLHEGVYAFVGGPSYETRAEGRLLRLLGADVVGMSTVPEVIVARHVGMTVLGLSVVTNKVIVDKTPTGSDILNEHKSGVSKITTEKTNHEEVLEAGKHAAVLIKRLIGNLIEQSELEIMQCC</sequence>
<evidence type="ECO:0000259" key="7">
    <source>
        <dbReference type="Pfam" id="PF01048"/>
    </source>
</evidence>
<evidence type="ECO:0000256" key="1">
    <source>
        <dbReference type="ARBA" id="ARBA00005058"/>
    </source>
</evidence>